<name>A0ABP5JRS2_9ACTN</name>
<dbReference type="InterPro" id="IPR029476">
    <property type="entry name" value="DNase_NucA_NucB"/>
</dbReference>
<keyword evidence="4" id="KW-1185">Reference proteome</keyword>
<dbReference type="Proteomes" id="UP001500443">
    <property type="component" value="Unassembled WGS sequence"/>
</dbReference>
<dbReference type="EMBL" id="BAAAPF010000046">
    <property type="protein sequence ID" value="GAA2119341.1"/>
    <property type="molecule type" value="Genomic_DNA"/>
</dbReference>
<evidence type="ECO:0000256" key="1">
    <source>
        <dbReference type="SAM" id="MobiDB-lite"/>
    </source>
</evidence>
<dbReference type="RefSeq" id="WP_344289572.1">
    <property type="nucleotide sequence ID" value="NZ_BAAAPF010000046.1"/>
</dbReference>
<gene>
    <name evidence="3" type="ORF">GCM10009802_21480</name>
</gene>
<dbReference type="Pfam" id="PF14040">
    <property type="entry name" value="DNase_NucA_NucB"/>
    <property type="match status" value="1"/>
</dbReference>
<feature type="region of interest" description="Disordered" evidence="1">
    <location>
        <begin position="32"/>
        <end position="64"/>
    </location>
</feature>
<proteinExistence type="predicted"/>
<organism evidence="3 4">
    <name type="scientific">Streptomyces synnematoformans</name>
    <dbReference type="NCBI Taxonomy" id="415721"/>
    <lineage>
        <taxon>Bacteria</taxon>
        <taxon>Bacillati</taxon>
        <taxon>Actinomycetota</taxon>
        <taxon>Actinomycetes</taxon>
        <taxon>Kitasatosporales</taxon>
        <taxon>Streptomycetaceae</taxon>
        <taxon>Streptomyces</taxon>
    </lineage>
</organism>
<evidence type="ECO:0000259" key="2">
    <source>
        <dbReference type="Pfam" id="PF14040"/>
    </source>
</evidence>
<reference evidence="4" key="1">
    <citation type="journal article" date="2019" name="Int. J. Syst. Evol. Microbiol.">
        <title>The Global Catalogue of Microorganisms (GCM) 10K type strain sequencing project: providing services to taxonomists for standard genome sequencing and annotation.</title>
        <authorList>
            <consortium name="The Broad Institute Genomics Platform"/>
            <consortium name="The Broad Institute Genome Sequencing Center for Infectious Disease"/>
            <person name="Wu L."/>
            <person name="Ma J."/>
        </authorList>
    </citation>
    <scope>NUCLEOTIDE SEQUENCE [LARGE SCALE GENOMIC DNA]</scope>
    <source>
        <strain evidence="4">JCM 15481</strain>
    </source>
</reference>
<comment type="caution">
    <text evidence="3">The sequence shown here is derived from an EMBL/GenBank/DDBJ whole genome shotgun (WGS) entry which is preliminary data.</text>
</comment>
<sequence length="554" mass="62558">MYHRVDETFTLPVDGSTKESGELIWRAQNKPNKTFPVTKNNNKRIPGSVASGRTLRRTTEANRKANRGKAIAECKRYFGYRYSKGETKSCDEYPFASTAEGAKTGSDGQSPNRHYAVEAMNDRHNSNAGSKLSEFYRDQRMLRTQDVFYVKLVNPDGTPYKGPSEPSGAAAQVNYRQCSGDLPQIKEVQRKAAPEQKFLNYAQSTASGWTGGDSTYSVDLPDGRRLFLFSDTFLGPENADGSRPENAKIINSSFVAQSGGSLSTIKRGSSSNPMAIMPPTIKGERWYWLGDGMIATIDGRKYLQVVFQEYRHTHDGTELPLEFVRNVVATFELSNLKRPIWIDPLPSEIGVAWGSALLPKGRSGDNYTYIYGVSNEKRNKKMHIARVYGKDLSDVKNWQFIKKSETVPDKWMKNEKDGTKYLPGVMNEYSVTPWRDQFVVISQDSTEAFSSKIRLWSGCDPYSFGFWVDNDEVYRMPEVGLWGSYGDPQVVAYNAHAHPTLQSGDRWTLSYNVNTFDFSDHFLDTSIYKPRFVSFRLVPWSGGTRSSKNFVPVE</sequence>
<evidence type="ECO:0000313" key="4">
    <source>
        <dbReference type="Proteomes" id="UP001500443"/>
    </source>
</evidence>
<evidence type="ECO:0000313" key="3">
    <source>
        <dbReference type="EMBL" id="GAA2119341.1"/>
    </source>
</evidence>
<feature type="domain" description="Deoxyribonuclease NucA/NucB" evidence="2">
    <location>
        <begin position="57"/>
        <end position="150"/>
    </location>
</feature>
<protein>
    <recommendedName>
        <fullName evidence="2">Deoxyribonuclease NucA/NucB domain-containing protein</fullName>
    </recommendedName>
</protein>
<accession>A0ABP5JRS2</accession>